<dbReference type="SUPFAM" id="SSF46955">
    <property type="entry name" value="Putative DNA-binding domain"/>
    <property type="match status" value="1"/>
</dbReference>
<dbReference type="RefSeq" id="WP_117561934.1">
    <property type="nucleotide sequence ID" value="NZ_JAAITT010000010.1"/>
</dbReference>
<dbReference type="GO" id="GO:0003677">
    <property type="term" value="F:DNA binding"/>
    <property type="evidence" value="ECO:0007669"/>
    <property type="project" value="UniProtKB-KW"/>
</dbReference>
<dbReference type="AlphaFoldDB" id="A0AAW5C2N8"/>
<reference evidence="8 9" key="1">
    <citation type="journal article" date="2020" name="Cell Host Microbe">
        <title>Functional and Genomic Variation between Human-Derived Isolates of Lachnospiraceae Reveals Inter- and Intra-Species Diversity.</title>
        <authorList>
            <person name="Sorbara M.T."/>
            <person name="Littmann E.R."/>
            <person name="Fontana E."/>
            <person name="Moody T.U."/>
            <person name="Kohout C.E."/>
            <person name="Gjonbalaj M."/>
            <person name="Eaton V."/>
            <person name="Seok R."/>
            <person name="Leiner I.M."/>
            <person name="Pamer E.G."/>
        </authorList>
    </citation>
    <scope>NUCLEOTIDE SEQUENCE [LARGE SCALE GENOMIC DNA]</scope>
    <source>
        <strain evidence="8 9">MSK.1.17</strain>
    </source>
</reference>
<dbReference type="PANTHER" id="PTHR30204">
    <property type="entry name" value="REDOX-CYCLING DRUG-SENSING TRANSCRIPTIONAL ACTIVATOR SOXR"/>
    <property type="match status" value="1"/>
</dbReference>
<dbReference type="InterPro" id="IPR000551">
    <property type="entry name" value="MerR-type_HTH_dom"/>
</dbReference>
<organism evidence="7 10">
    <name type="scientific">Enterocloster aldenensis</name>
    <dbReference type="NCBI Taxonomy" id="358742"/>
    <lineage>
        <taxon>Bacteria</taxon>
        <taxon>Bacillati</taxon>
        <taxon>Bacillota</taxon>
        <taxon>Clostridia</taxon>
        <taxon>Lachnospirales</taxon>
        <taxon>Lachnospiraceae</taxon>
        <taxon>Enterocloster</taxon>
    </lineage>
</organism>
<dbReference type="EMBL" id="JAKNGE010000023">
    <property type="protein sequence ID" value="MCG4747324.1"/>
    <property type="molecule type" value="Genomic_DNA"/>
</dbReference>
<protein>
    <submittedName>
        <fullName evidence="7">MerR family transcriptional regulator</fullName>
    </submittedName>
</protein>
<dbReference type="InterPro" id="IPR047057">
    <property type="entry name" value="MerR_fam"/>
</dbReference>
<gene>
    <name evidence="8" type="ORF">G5B36_09060</name>
    <name evidence="7" type="ORF">L0N08_18010</name>
</gene>
<comment type="caution">
    <text evidence="7">The sequence shown here is derived from an EMBL/GenBank/DDBJ whole genome shotgun (WGS) entry which is preliminary data.</text>
</comment>
<dbReference type="PANTHER" id="PTHR30204:SF69">
    <property type="entry name" value="MERR-FAMILY TRANSCRIPTIONAL REGULATOR"/>
    <property type="match status" value="1"/>
</dbReference>
<dbReference type="Pfam" id="PF13411">
    <property type="entry name" value="MerR_1"/>
    <property type="match status" value="1"/>
</dbReference>
<reference evidence="7" key="3">
    <citation type="submission" date="2022-01" db="EMBL/GenBank/DDBJ databases">
        <title>Collection of gut derived symbiotic bacterial strains cultured from healthy donors.</title>
        <authorList>
            <person name="Lin H."/>
            <person name="Kohout C."/>
            <person name="Waligurski E."/>
            <person name="Pamer E.G."/>
        </authorList>
    </citation>
    <scope>NUCLEOTIDE SEQUENCE</scope>
    <source>
        <strain evidence="7">DFI.6.55</strain>
    </source>
</reference>
<evidence type="ECO:0000313" key="10">
    <source>
        <dbReference type="Proteomes" id="UP001299608"/>
    </source>
</evidence>
<accession>A0AAW5C2N8</accession>
<evidence type="ECO:0000256" key="4">
    <source>
        <dbReference type="ARBA" id="ARBA00023163"/>
    </source>
</evidence>
<reference evidence="8" key="2">
    <citation type="submission" date="2020-02" db="EMBL/GenBank/DDBJ databases">
        <authorList>
            <person name="Littmann E."/>
            <person name="Sorbara M."/>
        </authorList>
    </citation>
    <scope>NUCLEOTIDE SEQUENCE</scope>
    <source>
        <strain evidence="8">MSK.1.17</strain>
    </source>
</reference>
<keyword evidence="9" id="KW-1185">Reference proteome</keyword>
<feature type="domain" description="HTH merR-type" evidence="6">
    <location>
        <begin position="11"/>
        <end position="79"/>
    </location>
</feature>
<evidence type="ECO:0000256" key="1">
    <source>
        <dbReference type="ARBA" id="ARBA00022491"/>
    </source>
</evidence>
<dbReference type="PRINTS" id="PR00040">
    <property type="entry name" value="HTHMERR"/>
</dbReference>
<dbReference type="CDD" id="cd00592">
    <property type="entry name" value="HTH_MerR-like"/>
    <property type="match status" value="1"/>
</dbReference>
<dbReference type="InterPro" id="IPR009061">
    <property type="entry name" value="DNA-bd_dom_put_sf"/>
</dbReference>
<proteinExistence type="predicted"/>
<evidence type="ECO:0000256" key="3">
    <source>
        <dbReference type="ARBA" id="ARBA00023125"/>
    </source>
</evidence>
<sequence length="278" mass="32793">MQKTNVQEKAEYLIGDVARMVGLSRDALRFYEKKGIINARKKDNGYRYYSEDDIYKLMYILYQRKMNTSLEEIEGLMSGGRSMESRRKRIKQRMAEEEETIRMHQQAIARLKLVQRDMDHIEESLNRYSLRRFPKAYIMGQCRDLHHGLREWFRLASTISGLDMTYFYNELTYNGRELTQHGTQLLFYKELEDQLGDAFDSSRYALTEEKMCIYTVLTSRETLPSPEMVSRMVGWGRKHGIEAGGRVYANDMTSFFDEDGATFCLELYMPVRKIVSQI</sequence>
<dbReference type="SMART" id="SM00422">
    <property type="entry name" value="HTH_MERR"/>
    <property type="match status" value="1"/>
</dbReference>
<dbReference type="Proteomes" id="UP001299608">
    <property type="component" value="Unassembled WGS sequence"/>
</dbReference>
<feature type="coiled-coil region" evidence="5">
    <location>
        <begin position="87"/>
        <end position="114"/>
    </location>
</feature>
<dbReference type="PROSITE" id="PS50937">
    <property type="entry name" value="HTH_MERR_2"/>
    <property type="match status" value="1"/>
</dbReference>
<evidence type="ECO:0000256" key="2">
    <source>
        <dbReference type="ARBA" id="ARBA00023015"/>
    </source>
</evidence>
<dbReference type="EMBL" id="JAAITT010000010">
    <property type="protein sequence ID" value="NSJ48848.1"/>
    <property type="molecule type" value="Genomic_DNA"/>
</dbReference>
<evidence type="ECO:0000313" key="8">
    <source>
        <dbReference type="EMBL" id="NSJ48848.1"/>
    </source>
</evidence>
<dbReference type="Proteomes" id="UP000669239">
    <property type="component" value="Unassembled WGS sequence"/>
</dbReference>
<evidence type="ECO:0000313" key="9">
    <source>
        <dbReference type="Proteomes" id="UP000669239"/>
    </source>
</evidence>
<evidence type="ECO:0000259" key="6">
    <source>
        <dbReference type="PROSITE" id="PS50937"/>
    </source>
</evidence>
<name>A0AAW5C2N8_9FIRM</name>
<keyword evidence="4" id="KW-0804">Transcription</keyword>
<keyword evidence="3" id="KW-0238">DNA-binding</keyword>
<dbReference type="GO" id="GO:0003700">
    <property type="term" value="F:DNA-binding transcription factor activity"/>
    <property type="evidence" value="ECO:0007669"/>
    <property type="project" value="InterPro"/>
</dbReference>
<evidence type="ECO:0000313" key="7">
    <source>
        <dbReference type="EMBL" id="MCG4747324.1"/>
    </source>
</evidence>
<evidence type="ECO:0000256" key="5">
    <source>
        <dbReference type="SAM" id="Coils"/>
    </source>
</evidence>
<keyword evidence="2" id="KW-0805">Transcription regulation</keyword>
<dbReference type="Gene3D" id="1.10.1660.10">
    <property type="match status" value="1"/>
</dbReference>
<dbReference type="PROSITE" id="PS00552">
    <property type="entry name" value="HTH_MERR_1"/>
    <property type="match status" value="1"/>
</dbReference>
<keyword evidence="5" id="KW-0175">Coiled coil</keyword>
<keyword evidence="1" id="KW-0678">Repressor</keyword>